<sequence>METILLPSLLNWMEVDGLDIRDCVLSSPPRGSNDDESMVFFNIGAGQSPEYFIVFCSVGDTKWYKHKLIDKFPKKIDFYSGKLYAMCLNDDHLEIEIQHVSDISSEKTLSITEFNVAPSSTYIPMLEDYWVLTHYVRSCGETFKIQIYGNPRGVYMQVFSINIWKMDLSLLTLEEVKSMGDHVFFLGKNTVLSCSVAELGFTKGCLYFTQPDEMSLYRYEIDDNSMLLSLPCPDVPSPWFSSSWLMIPTTIRNVD</sequence>
<dbReference type="PANTHER" id="PTHR40891">
    <property type="entry name" value="DUF295 DOMAIN-CONTAINING PROTEIN"/>
    <property type="match status" value="1"/>
</dbReference>
<evidence type="ECO:0000259" key="1">
    <source>
        <dbReference type="Pfam" id="PF03478"/>
    </source>
</evidence>
<gene>
    <name evidence="2" type="ORF">MKW98_005186</name>
</gene>
<proteinExistence type="predicted"/>
<keyword evidence="3" id="KW-1185">Reference proteome</keyword>
<dbReference type="InterPro" id="IPR005174">
    <property type="entry name" value="KIB1-4_b-propeller"/>
</dbReference>
<evidence type="ECO:0000313" key="2">
    <source>
        <dbReference type="EMBL" id="KAI3836853.1"/>
    </source>
</evidence>
<accession>A0AAD4X3S9</accession>
<dbReference type="Pfam" id="PF03478">
    <property type="entry name" value="Beta-prop_KIB1-4"/>
    <property type="match status" value="1"/>
</dbReference>
<name>A0AAD4X3S9_9MAGN</name>
<organism evidence="2 3">
    <name type="scientific">Papaver atlanticum</name>
    <dbReference type="NCBI Taxonomy" id="357466"/>
    <lineage>
        <taxon>Eukaryota</taxon>
        <taxon>Viridiplantae</taxon>
        <taxon>Streptophyta</taxon>
        <taxon>Embryophyta</taxon>
        <taxon>Tracheophyta</taxon>
        <taxon>Spermatophyta</taxon>
        <taxon>Magnoliopsida</taxon>
        <taxon>Ranunculales</taxon>
        <taxon>Papaveraceae</taxon>
        <taxon>Papaveroideae</taxon>
        <taxon>Papaver</taxon>
    </lineage>
</organism>
<feature type="domain" description="KIB1-4 beta-propeller" evidence="1">
    <location>
        <begin position="3"/>
        <end position="217"/>
    </location>
</feature>
<dbReference type="EMBL" id="JAJJMB010017633">
    <property type="protein sequence ID" value="KAI3836853.1"/>
    <property type="molecule type" value="Genomic_DNA"/>
</dbReference>
<evidence type="ECO:0000313" key="3">
    <source>
        <dbReference type="Proteomes" id="UP001202328"/>
    </source>
</evidence>
<dbReference type="Proteomes" id="UP001202328">
    <property type="component" value="Unassembled WGS sequence"/>
</dbReference>
<protein>
    <recommendedName>
        <fullName evidence="1">KIB1-4 beta-propeller domain-containing protein</fullName>
    </recommendedName>
</protein>
<dbReference type="AlphaFoldDB" id="A0AAD4X3S9"/>
<comment type="caution">
    <text evidence="2">The sequence shown here is derived from an EMBL/GenBank/DDBJ whole genome shotgun (WGS) entry which is preliminary data.</text>
</comment>
<reference evidence="2" key="1">
    <citation type="submission" date="2022-04" db="EMBL/GenBank/DDBJ databases">
        <title>A functionally conserved STORR gene fusion in Papaver species that diverged 16.8 million years ago.</title>
        <authorList>
            <person name="Catania T."/>
        </authorList>
    </citation>
    <scope>NUCLEOTIDE SEQUENCE</scope>
    <source>
        <strain evidence="2">S-188037</strain>
    </source>
</reference>
<dbReference type="PANTHER" id="PTHR40891:SF1">
    <property type="entry name" value="DUF295 DOMAIN-CONTAINING PROTEIN"/>
    <property type="match status" value="1"/>
</dbReference>